<keyword evidence="6" id="KW-1133">Transmembrane helix</keyword>
<reference evidence="7 8" key="1">
    <citation type="journal article" date="2017" name="Nature">
        <title>The Apostasia genome and the evolution of orchids.</title>
        <authorList>
            <person name="Zhang G.Q."/>
            <person name="Liu K.W."/>
            <person name="Li Z."/>
            <person name="Lohaus R."/>
            <person name="Hsiao Y.Y."/>
            <person name="Niu S.C."/>
            <person name="Wang J.Y."/>
            <person name="Lin Y.C."/>
            <person name="Xu Q."/>
            <person name="Chen L.J."/>
            <person name="Yoshida K."/>
            <person name="Fujiwara S."/>
            <person name="Wang Z.W."/>
            <person name="Zhang Y.Q."/>
            <person name="Mitsuda N."/>
            <person name="Wang M."/>
            <person name="Liu G.H."/>
            <person name="Pecoraro L."/>
            <person name="Huang H.X."/>
            <person name="Xiao X.J."/>
            <person name="Lin M."/>
            <person name="Wu X.Y."/>
            <person name="Wu W.L."/>
            <person name="Chen Y.Y."/>
            <person name="Chang S.B."/>
            <person name="Sakamoto S."/>
            <person name="Ohme-Takagi M."/>
            <person name="Yagi M."/>
            <person name="Zeng S.J."/>
            <person name="Shen C.Y."/>
            <person name="Yeh C.M."/>
            <person name="Luo Y.B."/>
            <person name="Tsai W.C."/>
            <person name="Van de Peer Y."/>
            <person name="Liu Z.J."/>
        </authorList>
    </citation>
    <scope>NUCLEOTIDE SEQUENCE [LARGE SCALE GENOMIC DNA]</scope>
    <source>
        <strain evidence="8">cv. Shenzhen</strain>
        <tissue evidence="7">Stem</tissue>
    </source>
</reference>
<dbReference type="InterPro" id="IPR046848">
    <property type="entry name" value="E_motif"/>
</dbReference>
<dbReference type="AlphaFoldDB" id="A0A2I0AB07"/>
<feature type="repeat" description="PPR" evidence="5">
    <location>
        <begin position="203"/>
        <end position="237"/>
    </location>
</feature>
<dbReference type="FunFam" id="1.25.40.10:FF:000090">
    <property type="entry name" value="Pentatricopeptide repeat-containing protein, chloroplastic"/>
    <property type="match status" value="1"/>
</dbReference>
<evidence type="ECO:0000256" key="4">
    <source>
        <dbReference type="ARBA" id="ARBA00061659"/>
    </source>
</evidence>
<organism evidence="7 8">
    <name type="scientific">Apostasia shenzhenica</name>
    <dbReference type="NCBI Taxonomy" id="1088818"/>
    <lineage>
        <taxon>Eukaryota</taxon>
        <taxon>Viridiplantae</taxon>
        <taxon>Streptophyta</taxon>
        <taxon>Embryophyta</taxon>
        <taxon>Tracheophyta</taxon>
        <taxon>Spermatophyta</taxon>
        <taxon>Magnoliopsida</taxon>
        <taxon>Liliopsida</taxon>
        <taxon>Asparagales</taxon>
        <taxon>Orchidaceae</taxon>
        <taxon>Apostasioideae</taxon>
        <taxon>Apostasia</taxon>
    </lineage>
</organism>
<keyword evidence="8" id="KW-1185">Reference proteome</keyword>
<dbReference type="GO" id="GO:0003729">
    <property type="term" value="F:mRNA binding"/>
    <property type="evidence" value="ECO:0007669"/>
    <property type="project" value="UniProtKB-ARBA"/>
</dbReference>
<dbReference type="PANTHER" id="PTHR47926">
    <property type="entry name" value="PENTATRICOPEPTIDE REPEAT-CONTAINING PROTEIN"/>
    <property type="match status" value="1"/>
</dbReference>
<evidence type="ECO:0000256" key="6">
    <source>
        <dbReference type="SAM" id="Phobius"/>
    </source>
</evidence>
<dbReference type="GO" id="GO:0009451">
    <property type="term" value="P:RNA modification"/>
    <property type="evidence" value="ECO:0007669"/>
    <property type="project" value="InterPro"/>
</dbReference>
<protein>
    <submittedName>
        <fullName evidence="7">Pentatricopeptide repeat-containing protein</fullName>
        <ecNumber evidence="7">3.6.4.12</ecNumber>
    </submittedName>
</protein>
<dbReference type="EMBL" id="KZ452001">
    <property type="protein sequence ID" value="PKA52737.1"/>
    <property type="molecule type" value="Genomic_DNA"/>
</dbReference>
<dbReference type="Pfam" id="PF01535">
    <property type="entry name" value="PPR"/>
    <property type="match status" value="6"/>
</dbReference>
<name>A0A2I0AB07_9ASPA</name>
<dbReference type="GO" id="GO:0003678">
    <property type="term" value="F:DNA helicase activity"/>
    <property type="evidence" value="ECO:0007669"/>
    <property type="project" value="UniProtKB-EC"/>
</dbReference>
<keyword evidence="7" id="KW-0378">Hydrolase</keyword>
<proteinExistence type="inferred from homology"/>
<dbReference type="InterPro" id="IPR002885">
    <property type="entry name" value="PPR_rpt"/>
</dbReference>
<dbReference type="GO" id="GO:0016787">
    <property type="term" value="F:hydrolase activity"/>
    <property type="evidence" value="ECO:0007669"/>
    <property type="project" value="UniProtKB-KW"/>
</dbReference>
<dbReference type="PANTHER" id="PTHR47926:SF527">
    <property type="entry name" value="PENTATRICOPEPTIDE REPEAT-CONTAINING PROTEIN"/>
    <property type="match status" value="1"/>
</dbReference>
<feature type="repeat" description="PPR" evidence="5">
    <location>
        <begin position="405"/>
        <end position="439"/>
    </location>
</feature>
<dbReference type="FunFam" id="1.25.40.10:FF:000196">
    <property type="entry name" value="Pentatricopeptide repeat-containing protein At4g14850"/>
    <property type="match status" value="1"/>
</dbReference>
<dbReference type="InterPro" id="IPR011990">
    <property type="entry name" value="TPR-like_helical_dom_sf"/>
</dbReference>
<dbReference type="Pfam" id="PF13041">
    <property type="entry name" value="PPR_2"/>
    <property type="match status" value="4"/>
</dbReference>
<dbReference type="OrthoDB" id="1882346at2759"/>
<keyword evidence="6" id="KW-0812">Transmembrane</keyword>
<feature type="repeat" description="PPR" evidence="5">
    <location>
        <begin position="607"/>
        <end position="641"/>
    </location>
</feature>
<evidence type="ECO:0000256" key="3">
    <source>
        <dbReference type="ARBA" id="ARBA00022946"/>
    </source>
</evidence>
<feature type="repeat" description="PPR" evidence="5">
    <location>
        <begin position="506"/>
        <end position="540"/>
    </location>
</feature>
<dbReference type="InterPro" id="IPR046960">
    <property type="entry name" value="PPR_At4g14850-like_plant"/>
</dbReference>
<sequence length="837" mass="93006">MLKISFITSLNLISESKWVFSQTFLTRQFSFLIPCLLKSCIFSQSLHLSHHLPSIHAQTVVSGLQSELFFNNLLINGYSKSGLLHEARQLFDQMPQRNIISWSSMISMYTQHGQAEEGLSLFSTFARSFSFSNSSNEFMLASVLSACLQSPTVIDCALQVHCLAIKTGYSSDVFVGTALVNFYSKTGFMEKAMSIFNELPVKNSVTWTAIMTGFSRIGSHDLSIRMFSQMRVTGVMPDGFVLSSLISSCAAVEFIRGGRQVHGFLYRSGIEMDVSVNNVLIDLYCKCCRVGTARKVFDRIIAKNLVSWTTMVAGYMQNSYELEAISLFSEMNSQGLRPDAFACTSVLGSCGSLVALEQGKQVHGYAIKANLGSDEYVNNALIDMYAKCDSLSDARVVFDVMEGHNVVSYNAMIEGYATLEDVVEAFALFRRMRSLLICPTLLTFVSLIGVSASLSRVNISKQLHCLIIKFGVLLELYIGCALIDVYSKCSFVDDARIVFDGLEDHDLVVWNAMLFGYSQNGEGEEALKLFKRFCALRMTPNAFTFVAVVTMASYFASLFHGLQFHAQIIKAGVDYDSHVLNALIDMYAKCGCIQDARALFCITNKTDIVCWNSMISSCAQHGHAEEALKLFNVLLTRKMVPTYVTFVGVLSACCHVGLVVEGLCHFYSMKCEFGIEPGIEHYASVVNLLGHAGRLVEAKEFIEEMPIRPTATVWRSLLSACRTYGDVELGRHAARMALLLDPHNSGSQVLISNMFASKGMWEEMEKAREGISHSGGVKEPGYSWIEVEKEVHVFIAKGRVHQEAERIYSMLDCLTLMLKVYACGPQIPQVLVSSWQF</sequence>
<comment type="similarity">
    <text evidence="1">Belongs to the PPR family. PCMP-H subfamily.</text>
</comment>
<evidence type="ECO:0000256" key="2">
    <source>
        <dbReference type="ARBA" id="ARBA00022737"/>
    </source>
</evidence>
<keyword evidence="3" id="KW-0809">Transit peptide</keyword>
<keyword evidence="6" id="KW-0472">Membrane</keyword>
<evidence type="ECO:0000313" key="8">
    <source>
        <dbReference type="Proteomes" id="UP000236161"/>
    </source>
</evidence>
<comment type="similarity">
    <text evidence="4">Belongs to the PPR family. PCMP-E subfamily.</text>
</comment>
<dbReference type="FunFam" id="1.25.40.10:FF:000488">
    <property type="entry name" value="Pentatricopeptide repeat-containing protein, mitochondrial"/>
    <property type="match status" value="1"/>
</dbReference>
<keyword evidence="2" id="KW-0677">Repeat</keyword>
<dbReference type="Proteomes" id="UP000236161">
    <property type="component" value="Unassembled WGS sequence"/>
</dbReference>
<dbReference type="NCBIfam" id="TIGR00756">
    <property type="entry name" value="PPR"/>
    <property type="match status" value="7"/>
</dbReference>
<dbReference type="PROSITE" id="PS51375">
    <property type="entry name" value="PPR"/>
    <property type="match status" value="6"/>
</dbReference>
<feature type="transmembrane region" description="Helical" evidence="6">
    <location>
        <begin position="435"/>
        <end position="454"/>
    </location>
</feature>
<dbReference type="FunFam" id="1.25.40.10:FF:000381">
    <property type="entry name" value="Pentatricopeptide repeat-containing protein"/>
    <property type="match status" value="1"/>
</dbReference>
<accession>A0A2I0AB07</accession>
<feature type="transmembrane region" description="Helical" evidence="6">
    <location>
        <begin position="542"/>
        <end position="562"/>
    </location>
</feature>
<dbReference type="Gene3D" id="1.25.40.10">
    <property type="entry name" value="Tetratricopeptide repeat domain"/>
    <property type="match status" value="6"/>
</dbReference>
<feature type="repeat" description="PPR" evidence="5">
    <location>
        <begin position="304"/>
        <end position="338"/>
    </location>
</feature>
<evidence type="ECO:0000256" key="1">
    <source>
        <dbReference type="ARBA" id="ARBA00006643"/>
    </source>
</evidence>
<dbReference type="FunFam" id="1.25.40.10:FF:000073">
    <property type="entry name" value="Pentatricopeptide repeat-containing protein chloroplastic"/>
    <property type="match status" value="1"/>
</dbReference>
<dbReference type="EC" id="3.6.4.12" evidence="7"/>
<evidence type="ECO:0000313" key="7">
    <source>
        <dbReference type="EMBL" id="PKA52737.1"/>
    </source>
</evidence>
<feature type="repeat" description="PPR" evidence="5">
    <location>
        <begin position="67"/>
        <end position="101"/>
    </location>
</feature>
<evidence type="ECO:0000256" key="5">
    <source>
        <dbReference type="PROSITE-ProRule" id="PRU00708"/>
    </source>
</evidence>
<dbReference type="Pfam" id="PF20431">
    <property type="entry name" value="E_motif"/>
    <property type="match status" value="1"/>
</dbReference>
<gene>
    <name evidence="7" type="primary">PCMP-E52</name>
    <name evidence="7" type="ORF">AXF42_Ash001718</name>
</gene>
<dbReference type="STRING" id="1088818.A0A2I0AB07"/>
<dbReference type="FunFam" id="1.25.40.10:FF:000353">
    <property type="entry name" value="Pentatricopeptide repeat-containing protein At4g39530"/>
    <property type="match status" value="1"/>
</dbReference>